<dbReference type="STRING" id="395963.Bind_0233"/>
<accession>B2ICK0</accession>
<dbReference type="PANTHER" id="PTHR33446:SF2">
    <property type="entry name" value="PROTEIN TONB"/>
    <property type="match status" value="1"/>
</dbReference>
<dbReference type="HOGENOM" id="CLU_076333_2_0_5"/>
<feature type="region of interest" description="Disordered" evidence="10">
    <location>
        <begin position="127"/>
        <end position="178"/>
    </location>
</feature>
<comment type="subcellular location">
    <subcellularLocation>
        <location evidence="1">Cell inner membrane</location>
        <topology evidence="1">Single-pass membrane protein</topology>
        <orientation evidence="1">Periplasmic side</orientation>
    </subcellularLocation>
</comment>
<reference evidence="12 13" key="2">
    <citation type="journal article" date="2010" name="J. Bacteriol.">
        <title>Complete genome sequence of Beijerinckia indica subsp. indica.</title>
        <authorList>
            <person name="Tamas I."/>
            <person name="Dedysh S.N."/>
            <person name="Liesack W."/>
            <person name="Stott M.B."/>
            <person name="Alam M."/>
            <person name="Murrell J.C."/>
            <person name="Dunfield P.F."/>
        </authorList>
    </citation>
    <scope>NUCLEOTIDE SEQUENCE [LARGE SCALE GENOMIC DNA]</scope>
    <source>
        <strain evidence="13">ATCC 9039 / DSM 1715 / NCIMB 8712</strain>
    </source>
</reference>
<feature type="compositionally biased region" description="Basic and acidic residues" evidence="10">
    <location>
        <begin position="136"/>
        <end position="146"/>
    </location>
</feature>
<evidence type="ECO:0000313" key="12">
    <source>
        <dbReference type="EMBL" id="ACB93889.1"/>
    </source>
</evidence>
<evidence type="ECO:0000256" key="9">
    <source>
        <dbReference type="ARBA" id="ARBA00023136"/>
    </source>
</evidence>
<dbReference type="PROSITE" id="PS52015">
    <property type="entry name" value="TONB_CTD"/>
    <property type="match status" value="1"/>
</dbReference>
<evidence type="ECO:0000256" key="5">
    <source>
        <dbReference type="ARBA" id="ARBA00022519"/>
    </source>
</evidence>
<evidence type="ECO:0000256" key="1">
    <source>
        <dbReference type="ARBA" id="ARBA00004383"/>
    </source>
</evidence>
<dbReference type="Proteomes" id="UP000001695">
    <property type="component" value="Chromosome"/>
</dbReference>
<dbReference type="Pfam" id="PF03544">
    <property type="entry name" value="TonB_C"/>
    <property type="match status" value="1"/>
</dbReference>
<evidence type="ECO:0000256" key="7">
    <source>
        <dbReference type="ARBA" id="ARBA00022927"/>
    </source>
</evidence>
<dbReference type="eggNOG" id="COG0810">
    <property type="taxonomic scope" value="Bacteria"/>
</dbReference>
<dbReference type="InterPro" id="IPR006260">
    <property type="entry name" value="TonB/TolA_C"/>
</dbReference>
<reference evidence="13" key="1">
    <citation type="submission" date="2008-03" db="EMBL/GenBank/DDBJ databases">
        <title>Complete sequence of chromosome of Beijerinckia indica subsp. indica ATCC 9039.</title>
        <authorList>
            <consortium name="US DOE Joint Genome Institute"/>
            <person name="Copeland A."/>
            <person name="Lucas S."/>
            <person name="Lapidus A."/>
            <person name="Glavina del Rio T."/>
            <person name="Dalin E."/>
            <person name="Tice H."/>
            <person name="Bruce D."/>
            <person name="Goodwin L."/>
            <person name="Pitluck S."/>
            <person name="LaButti K."/>
            <person name="Schmutz J."/>
            <person name="Larimer F."/>
            <person name="Land M."/>
            <person name="Hauser L."/>
            <person name="Kyrpides N."/>
            <person name="Mikhailova N."/>
            <person name="Dunfield P.F."/>
            <person name="Dedysh S.N."/>
            <person name="Liesack W."/>
            <person name="Saw J.H."/>
            <person name="Alam M."/>
            <person name="Chen Y."/>
            <person name="Murrell J.C."/>
            <person name="Richardson P."/>
        </authorList>
    </citation>
    <scope>NUCLEOTIDE SEQUENCE [LARGE SCALE GENOMIC DNA]</scope>
    <source>
        <strain evidence="13">ATCC 9039 / DSM 1715 / NCIMB 8712</strain>
    </source>
</reference>
<dbReference type="InterPro" id="IPR037682">
    <property type="entry name" value="TonB_C"/>
</dbReference>
<dbReference type="KEGG" id="bid:Bind_0233"/>
<evidence type="ECO:0000313" key="13">
    <source>
        <dbReference type="Proteomes" id="UP000001695"/>
    </source>
</evidence>
<dbReference type="InterPro" id="IPR051045">
    <property type="entry name" value="TonB-dependent_transducer"/>
</dbReference>
<evidence type="ECO:0000259" key="11">
    <source>
        <dbReference type="PROSITE" id="PS52015"/>
    </source>
</evidence>
<comment type="similarity">
    <text evidence="2">Belongs to the TonB family.</text>
</comment>
<evidence type="ECO:0000256" key="6">
    <source>
        <dbReference type="ARBA" id="ARBA00022692"/>
    </source>
</evidence>
<keyword evidence="8" id="KW-1133">Transmembrane helix</keyword>
<keyword evidence="5" id="KW-0997">Cell inner membrane</keyword>
<dbReference type="Gene3D" id="3.30.1150.10">
    <property type="match status" value="1"/>
</dbReference>
<keyword evidence="9" id="KW-0472">Membrane</keyword>
<dbReference type="SUPFAM" id="SSF74653">
    <property type="entry name" value="TolA/TonB C-terminal domain"/>
    <property type="match status" value="1"/>
</dbReference>
<dbReference type="GO" id="GO:0055085">
    <property type="term" value="P:transmembrane transport"/>
    <property type="evidence" value="ECO:0007669"/>
    <property type="project" value="InterPro"/>
</dbReference>
<keyword evidence="6" id="KW-0812">Transmembrane</keyword>
<dbReference type="OrthoDB" id="7433592at2"/>
<organism evidence="12 13">
    <name type="scientific">Beijerinckia indica subsp. indica (strain ATCC 9039 / DSM 1715 / NCIMB 8712)</name>
    <dbReference type="NCBI Taxonomy" id="395963"/>
    <lineage>
        <taxon>Bacteria</taxon>
        <taxon>Pseudomonadati</taxon>
        <taxon>Pseudomonadota</taxon>
        <taxon>Alphaproteobacteria</taxon>
        <taxon>Hyphomicrobiales</taxon>
        <taxon>Beijerinckiaceae</taxon>
        <taxon>Beijerinckia</taxon>
    </lineage>
</organism>
<sequence>MSFISDRPFLPPEEEGLDTKKWVLAGTLVLLAHAGLVFWLTRPHEDDLAAGQLEPAVMIDLGPEAMAPPVDTPAEVAPQQMTEADPEENKEKPDPDPVPDQPVPPPELPPLPETPVVPKAEVVMPAKPVVKKPPPKKKDVKKEHAPKTTAPVQTNARASNAAASAATGAGGSSAAANDWKSRVFSQLARNKRYPDSERQNGVQGVVGLAFTIDRSGNVLSAHVSRSSGSSALDNAAVEMVHRASPLPAPPDDIGGSRITLSAPVRFSVH</sequence>
<dbReference type="GO" id="GO:0015031">
    <property type="term" value="P:protein transport"/>
    <property type="evidence" value="ECO:0007669"/>
    <property type="project" value="UniProtKB-KW"/>
</dbReference>
<evidence type="ECO:0000256" key="2">
    <source>
        <dbReference type="ARBA" id="ARBA00006555"/>
    </source>
</evidence>
<feature type="compositionally biased region" description="Pro residues" evidence="10">
    <location>
        <begin position="96"/>
        <end position="115"/>
    </location>
</feature>
<evidence type="ECO:0000256" key="8">
    <source>
        <dbReference type="ARBA" id="ARBA00022989"/>
    </source>
</evidence>
<name>B2ICK0_BEII9</name>
<keyword evidence="4" id="KW-1003">Cell membrane</keyword>
<evidence type="ECO:0000256" key="4">
    <source>
        <dbReference type="ARBA" id="ARBA00022475"/>
    </source>
</evidence>
<feature type="region of interest" description="Disordered" evidence="10">
    <location>
        <begin position="63"/>
        <end position="115"/>
    </location>
</feature>
<evidence type="ECO:0000256" key="3">
    <source>
        <dbReference type="ARBA" id="ARBA00022448"/>
    </source>
</evidence>
<feature type="domain" description="TonB C-terminal" evidence="11">
    <location>
        <begin position="178"/>
        <end position="269"/>
    </location>
</feature>
<dbReference type="AlphaFoldDB" id="B2ICK0"/>
<evidence type="ECO:0000256" key="10">
    <source>
        <dbReference type="SAM" id="MobiDB-lite"/>
    </source>
</evidence>
<feature type="compositionally biased region" description="Low complexity" evidence="10">
    <location>
        <begin position="155"/>
        <end position="177"/>
    </location>
</feature>
<dbReference type="NCBIfam" id="TIGR01352">
    <property type="entry name" value="tonB_Cterm"/>
    <property type="match status" value="1"/>
</dbReference>
<proteinExistence type="inferred from homology"/>
<keyword evidence="7" id="KW-0653">Protein transport</keyword>
<dbReference type="GO" id="GO:0031992">
    <property type="term" value="F:energy transducer activity"/>
    <property type="evidence" value="ECO:0007669"/>
    <property type="project" value="TreeGrafter"/>
</dbReference>
<gene>
    <name evidence="12" type="ordered locus">Bind_0233</name>
</gene>
<keyword evidence="13" id="KW-1185">Reference proteome</keyword>
<dbReference type="RefSeq" id="WP_012383247.1">
    <property type="nucleotide sequence ID" value="NC_010581.1"/>
</dbReference>
<dbReference type="GO" id="GO:0098797">
    <property type="term" value="C:plasma membrane protein complex"/>
    <property type="evidence" value="ECO:0007669"/>
    <property type="project" value="TreeGrafter"/>
</dbReference>
<dbReference type="EMBL" id="CP001016">
    <property type="protein sequence ID" value="ACB93889.1"/>
    <property type="molecule type" value="Genomic_DNA"/>
</dbReference>
<keyword evidence="3" id="KW-0813">Transport</keyword>
<protein>
    <submittedName>
        <fullName evidence="12">TonB family protein</fullName>
    </submittedName>
</protein>
<dbReference type="PANTHER" id="PTHR33446">
    <property type="entry name" value="PROTEIN TONB-RELATED"/>
    <property type="match status" value="1"/>
</dbReference>